<proteinExistence type="inferred from homology"/>
<dbReference type="PANTHER" id="PTHR13774:SF39">
    <property type="entry name" value="BIOSYNTHESIS PROTEIN, PUTATIVE-RELATED"/>
    <property type="match status" value="1"/>
</dbReference>
<dbReference type="Proteomes" id="UP000199420">
    <property type="component" value="Unassembled WGS sequence"/>
</dbReference>
<comment type="similarity">
    <text evidence="1">Belongs to the PhzF family.</text>
</comment>
<dbReference type="InterPro" id="IPR003719">
    <property type="entry name" value="Phenazine_PhzF-like"/>
</dbReference>
<dbReference type="GO" id="GO:0005737">
    <property type="term" value="C:cytoplasm"/>
    <property type="evidence" value="ECO:0007669"/>
    <property type="project" value="TreeGrafter"/>
</dbReference>
<dbReference type="Gene3D" id="3.10.310.10">
    <property type="entry name" value="Diaminopimelate Epimerase, Chain A, domain 1"/>
    <property type="match status" value="2"/>
</dbReference>
<dbReference type="PANTHER" id="PTHR13774">
    <property type="entry name" value="PHENAZINE BIOSYNTHESIS PROTEIN"/>
    <property type="match status" value="1"/>
</dbReference>
<dbReference type="GO" id="GO:0016853">
    <property type="term" value="F:isomerase activity"/>
    <property type="evidence" value="ECO:0007669"/>
    <property type="project" value="UniProtKB-KW"/>
</dbReference>
<keyword evidence="2" id="KW-0413">Isomerase</keyword>
<feature type="active site" evidence="3">
    <location>
        <position position="46"/>
    </location>
</feature>
<dbReference type="Pfam" id="PF02567">
    <property type="entry name" value="PhzC-PhzF"/>
    <property type="match status" value="1"/>
</dbReference>
<evidence type="ECO:0000256" key="2">
    <source>
        <dbReference type="ARBA" id="ARBA00023235"/>
    </source>
</evidence>
<evidence type="ECO:0000256" key="3">
    <source>
        <dbReference type="PIRSR" id="PIRSR016184-1"/>
    </source>
</evidence>
<dbReference type="AlphaFoldDB" id="A0A1H6U7E2"/>
<keyword evidence="5" id="KW-1185">Reference proteome</keyword>
<protein>
    <submittedName>
        <fullName evidence="4">Phenazine biosynthesis protein PhzF family</fullName>
    </submittedName>
</protein>
<name>A0A1H6U7E2_9GAMM</name>
<gene>
    <name evidence="4" type="ORF">SAMN04487997_1919</name>
</gene>
<reference evidence="4 5" key="1">
    <citation type="submission" date="2016-10" db="EMBL/GenBank/DDBJ databases">
        <authorList>
            <person name="de Groot N.N."/>
        </authorList>
    </citation>
    <scope>NUCLEOTIDE SEQUENCE [LARGE SCALE GENOMIC DNA]</scope>
    <source>
        <strain evidence="4 5">DSM 26515</strain>
    </source>
</reference>
<sequence length="302" mass="32458">MDLRVYQIDAFTTTRYQGNPAGVVANADGLSVPHMQEIARELNNSETAFVLKPTSDDHDLHVRFFTPTSEVPVCGHATLAAHYVMALEGRPTGSYRQLTGAGVQRVRVSETDNDYLVTIEQNQPVFTSPLPPDVARDVLDALGVDFGAVDPRCPLQFVSTGHGKLLIGLRERKTLQQLAPDLGRLTALSEAAGTKGYFAFTLDTPGDDEAYTWGRMFAPAIGIAEDPVTGNANGPLGAYLVRHSLLAVESGFVRYRARQAAANGRGGWMDVTVSAESGSPASVQIEGRAVMCFQTTLPSGTY</sequence>
<evidence type="ECO:0000313" key="5">
    <source>
        <dbReference type="Proteomes" id="UP000199420"/>
    </source>
</evidence>
<dbReference type="PIRSF" id="PIRSF016184">
    <property type="entry name" value="PhzC_PhzF"/>
    <property type="match status" value="1"/>
</dbReference>
<evidence type="ECO:0000256" key="1">
    <source>
        <dbReference type="ARBA" id="ARBA00008270"/>
    </source>
</evidence>
<dbReference type="EMBL" id="FNYC01000003">
    <property type="protein sequence ID" value="SEI88269.1"/>
    <property type="molecule type" value="Genomic_DNA"/>
</dbReference>
<dbReference type="SUPFAM" id="SSF54506">
    <property type="entry name" value="Diaminopimelate epimerase-like"/>
    <property type="match status" value="1"/>
</dbReference>
<organism evidence="4 5">
    <name type="scientific">Frateuria terrea</name>
    <dbReference type="NCBI Taxonomy" id="529704"/>
    <lineage>
        <taxon>Bacteria</taxon>
        <taxon>Pseudomonadati</taxon>
        <taxon>Pseudomonadota</taxon>
        <taxon>Gammaproteobacteria</taxon>
        <taxon>Lysobacterales</taxon>
        <taxon>Rhodanobacteraceae</taxon>
        <taxon>Frateuria</taxon>
    </lineage>
</organism>
<accession>A0A1H6U7E2</accession>
<evidence type="ECO:0000313" key="4">
    <source>
        <dbReference type="EMBL" id="SEI88269.1"/>
    </source>
</evidence>
<dbReference type="STRING" id="529704.SAMN02927913_1805"/>
<dbReference type="NCBIfam" id="TIGR00654">
    <property type="entry name" value="PhzF_family"/>
    <property type="match status" value="1"/>
</dbReference>